<dbReference type="Gene3D" id="3.40.50.300">
    <property type="entry name" value="P-loop containing nucleotide triphosphate hydrolases"/>
    <property type="match status" value="1"/>
</dbReference>
<dbReference type="Pfam" id="PF01935">
    <property type="entry name" value="DUF87"/>
    <property type="match status" value="1"/>
</dbReference>
<dbReference type="AlphaFoldDB" id="X0ZUY5"/>
<dbReference type="InterPro" id="IPR002789">
    <property type="entry name" value="HerA_central"/>
</dbReference>
<feature type="non-terminal residue" evidence="2">
    <location>
        <position position="1"/>
    </location>
</feature>
<dbReference type="PANTHER" id="PTHR42957">
    <property type="entry name" value="HELICASE MJ1565-RELATED"/>
    <property type="match status" value="1"/>
</dbReference>
<reference evidence="2" key="1">
    <citation type="journal article" date="2014" name="Front. Microbiol.">
        <title>High frequency of phylogenetically diverse reductive dehalogenase-homologous genes in deep subseafloor sedimentary metagenomes.</title>
        <authorList>
            <person name="Kawai M."/>
            <person name="Futagami T."/>
            <person name="Toyoda A."/>
            <person name="Takaki Y."/>
            <person name="Nishi S."/>
            <person name="Hori S."/>
            <person name="Arai W."/>
            <person name="Tsubouchi T."/>
            <person name="Morono Y."/>
            <person name="Uchiyama I."/>
            <person name="Ito T."/>
            <person name="Fujiyama A."/>
            <person name="Inagaki F."/>
            <person name="Takami H."/>
        </authorList>
    </citation>
    <scope>NUCLEOTIDE SEQUENCE</scope>
    <source>
        <strain evidence="2">Expedition CK06-06</strain>
    </source>
</reference>
<feature type="domain" description="Helicase HerA central" evidence="1">
    <location>
        <begin position="5"/>
        <end position="205"/>
    </location>
</feature>
<accession>X0ZUY5</accession>
<gene>
    <name evidence="2" type="ORF">S01H1_77606</name>
</gene>
<sequence>DFNQLVMHCLISGMSGSGKSNLVFVLALQLLKKYPIHFFDIKKEYRSILKYCGDVLVIRNNKHSRNILEVPESVKPREWLSILSEVVGNVFMGDYIASKNVFNKAVDTLYRKKGIYDGGKNFPTIIDLNAYFYTLKMKTKYYSQEKEHAERWIKYLDPLISVHRDIISSPHGYPLDKLLSKNVVHEFDGFSLEHYALFVSDFLARIFYERMSKNLRGRGLDLVIVFDEANRI</sequence>
<evidence type="ECO:0000313" key="2">
    <source>
        <dbReference type="EMBL" id="GAG51926.1"/>
    </source>
</evidence>
<dbReference type="EMBL" id="BARS01052169">
    <property type="protein sequence ID" value="GAG51926.1"/>
    <property type="molecule type" value="Genomic_DNA"/>
</dbReference>
<comment type="caution">
    <text evidence="2">The sequence shown here is derived from an EMBL/GenBank/DDBJ whole genome shotgun (WGS) entry which is preliminary data.</text>
</comment>
<dbReference type="PANTHER" id="PTHR42957:SF1">
    <property type="entry name" value="HELICASE MJ1565-RELATED"/>
    <property type="match status" value="1"/>
</dbReference>
<organism evidence="2">
    <name type="scientific">marine sediment metagenome</name>
    <dbReference type="NCBI Taxonomy" id="412755"/>
    <lineage>
        <taxon>unclassified sequences</taxon>
        <taxon>metagenomes</taxon>
        <taxon>ecological metagenomes</taxon>
    </lineage>
</organism>
<dbReference type="SUPFAM" id="SSF52540">
    <property type="entry name" value="P-loop containing nucleoside triphosphate hydrolases"/>
    <property type="match status" value="1"/>
</dbReference>
<proteinExistence type="predicted"/>
<name>X0ZUY5_9ZZZZ</name>
<protein>
    <recommendedName>
        <fullName evidence="1">Helicase HerA central domain-containing protein</fullName>
    </recommendedName>
</protein>
<dbReference type="InterPro" id="IPR027417">
    <property type="entry name" value="P-loop_NTPase"/>
</dbReference>
<dbReference type="InterPro" id="IPR008571">
    <property type="entry name" value="HerA-like"/>
</dbReference>
<evidence type="ECO:0000259" key="1">
    <source>
        <dbReference type="Pfam" id="PF01935"/>
    </source>
</evidence>
<feature type="non-terminal residue" evidence="2">
    <location>
        <position position="232"/>
    </location>
</feature>